<dbReference type="InterPro" id="IPR040570">
    <property type="entry name" value="LAL_C2"/>
</dbReference>
<keyword evidence="2 4" id="KW-0547">Nucleotide-binding</keyword>
<dbReference type="Gene3D" id="3.30.1490.20">
    <property type="entry name" value="ATP-grasp fold, A domain"/>
    <property type="match status" value="1"/>
</dbReference>
<evidence type="ECO:0000256" key="5">
    <source>
        <dbReference type="SAM" id="MobiDB-lite"/>
    </source>
</evidence>
<keyword evidence="8" id="KW-1185">Reference proteome</keyword>
<dbReference type="InterPro" id="IPR052032">
    <property type="entry name" value="ATP-dep_AA_Ligase"/>
</dbReference>
<dbReference type="Gene3D" id="3.40.50.20">
    <property type="match status" value="1"/>
</dbReference>
<evidence type="ECO:0000259" key="6">
    <source>
        <dbReference type="PROSITE" id="PS50975"/>
    </source>
</evidence>
<evidence type="ECO:0000256" key="4">
    <source>
        <dbReference type="PROSITE-ProRule" id="PRU00409"/>
    </source>
</evidence>
<dbReference type="GO" id="GO:0046872">
    <property type="term" value="F:metal ion binding"/>
    <property type="evidence" value="ECO:0007669"/>
    <property type="project" value="InterPro"/>
</dbReference>
<dbReference type="InterPro" id="IPR013815">
    <property type="entry name" value="ATP_grasp_subdomain_1"/>
</dbReference>
<dbReference type="SUPFAM" id="SSF56059">
    <property type="entry name" value="Glutathione synthetase ATP-binding domain-like"/>
    <property type="match status" value="1"/>
</dbReference>
<dbReference type="PROSITE" id="PS50975">
    <property type="entry name" value="ATP_GRASP"/>
    <property type="match status" value="1"/>
</dbReference>
<dbReference type="AlphaFoldDB" id="A0A136PVE4"/>
<dbReference type="Proteomes" id="UP000070620">
    <property type="component" value="Unassembled WGS sequence"/>
</dbReference>
<dbReference type="PANTHER" id="PTHR43585">
    <property type="entry name" value="FUMIPYRROLE BIOSYNTHESIS PROTEIN C"/>
    <property type="match status" value="1"/>
</dbReference>
<dbReference type="PANTHER" id="PTHR43585:SF2">
    <property type="entry name" value="ATP-GRASP ENZYME FSQD"/>
    <property type="match status" value="1"/>
</dbReference>
<evidence type="ECO:0000256" key="1">
    <source>
        <dbReference type="ARBA" id="ARBA00022598"/>
    </source>
</evidence>
<name>A0A136PVE4_9ACTN</name>
<evidence type="ECO:0000313" key="7">
    <source>
        <dbReference type="EMBL" id="KXK62439.1"/>
    </source>
</evidence>
<dbReference type="GO" id="GO:0005524">
    <property type="term" value="F:ATP binding"/>
    <property type="evidence" value="ECO:0007669"/>
    <property type="project" value="UniProtKB-UniRule"/>
</dbReference>
<accession>A0A136PVE4</accession>
<protein>
    <submittedName>
        <fullName evidence="7">Biotin carboxylase</fullName>
    </submittedName>
</protein>
<dbReference type="OrthoDB" id="24041at2"/>
<sequence length="434" mass="46709">MTSRPVIMVGFVPVALTSLAEFQPPGSVIVIEEPDVIRKRDVAEKVRDAPVARGVIPWEYQVAGAADAFYNTHSDLDPVAIAPLQEYATPFAARLAERFGLPGAGFGAVELLRNKALLRTVTAAAGIANPESETVTGVQDVLRFMSAHPGRVVLKPANRQAAVGTRIVDHPDQVEQAWSECVLQDEGVMVPDRGFPLHMLVERYVHGHEYSVEMLVDKGEQVFANITDKVLFAGDRPIEAGHVVPADLPAATAELLLDQTRQVLRAVGFGTGIVHCEWIVTDGVSYLVECAGRFAGDGIIDLVERAYPVELVRAFWTLLRGEPLPHPLPTRAEQAAAVAFLHGEPGEVLHVAGLEEMTSAPGVVSGYLGVQPGDRIRELRSSWDRIGAVTVVSPTAEEALRRAQDATRLVQVKVQPAAPDTEHPAADQTGEATA</sequence>
<feature type="domain" description="ATP-grasp" evidence="6">
    <location>
        <begin position="119"/>
        <end position="320"/>
    </location>
</feature>
<dbReference type="Pfam" id="PF13535">
    <property type="entry name" value="ATP-grasp_4"/>
    <property type="match status" value="1"/>
</dbReference>
<reference evidence="7 8" key="1">
    <citation type="submission" date="2016-01" db="EMBL/GenBank/DDBJ databases">
        <title>Whole genome sequence and analysis of Micromonospora rosaria DSM 803, which can produce antibacterial substance rosamicin.</title>
        <authorList>
            <person name="Yang H."/>
            <person name="He X."/>
            <person name="Zhu D."/>
        </authorList>
    </citation>
    <scope>NUCLEOTIDE SEQUENCE [LARGE SCALE GENOMIC DNA]</scope>
    <source>
        <strain evidence="7 8">DSM 803</strain>
    </source>
</reference>
<dbReference type="Gene3D" id="3.30.470.20">
    <property type="entry name" value="ATP-grasp fold, B domain"/>
    <property type="match status" value="1"/>
</dbReference>
<dbReference type="GO" id="GO:0016874">
    <property type="term" value="F:ligase activity"/>
    <property type="evidence" value="ECO:0007669"/>
    <property type="project" value="UniProtKB-KW"/>
</dbReference>
<dbReference type="RefSeq" id="WP_067362182.1">
    <property type="nucleotide sequence ID" value="NZ_JBIUBN010000032.1"/>
</dbReference>
<evidence type="ECO:0000256" key="2">
    <source>
        <dbReference type="ARBA" id="ARBA00022741"/>
    </source>
</evidence>
<evidence type="ECO:0000313" key="8">
    <source>
        <dbReference type="Proteomes" id="UP000070620"/>
    </source>
</evidence>
<keyword evidence="1" id="KW-0436">Ligase</keyword>
<dbReference type="Pfam" id="PF18603">
    <property type="entry name" value="LAL_C2"/>
    <property type="match status" value="1"/>
</dbReference>
<gene>
    <name evidence="7" type="ORF">AWW66_08320</name>
</gene>
<feature type="region of interest" description="Disordered" evidence="5">
    <location>
        <begin position="414"/>
        <end position="434"/>
    </location>
</feature>
<keyword evidence="3 4" id="KW-0067">ATP-binding</keyword>
<comment type="caution">
    <text evidence="7">The sequence shown here is derived from an EMBL/GenBank/DDBJ whole genome shotgun (WGS) entry which is preliminary data.</text>
</comment>
<dbReference type="EMBL" id="LRQV01000019">
    <property type="protein sequence ID" value="KXK62439.1"/>
    <property type="molecule type" value="Genomic_DNA"/>
</dbReference>
<proteinExistence type="predicted"/>
<dbReference type="InterPro" id="IPR011761">
    <property type="entry name" value="ATP-grasp"/>
</dbReference>
<organism evidence="7 8">
    <name type="scientific">Micromonospora rosaria</name>
    <dbReference type="NCBI Taxonomy" id="47874"/>
    <lineage>
        <taxon>Bacteria</taxon>
        <taxon>Bacillati</taxon>
        <taxon>Actinomycetota</taxon>
        <taxon>Actinomycetes</taxon>
        <taxon>Micromonosporales</taxon>
        <taxon>Micromonosporaceae</taxon>
        <taxon>Micromonospora</taxon>
    </lineage>
</organism>
<evidence type="ECO:0000256" key="3">
    <source>
        <dbReference type="ARBA" id="ARBA00022840"/>
    </source>
</evidence>